<protein>
    <submittedName>
        <fullName evidence="6">Anchored repeat ABC transporter, substrate-binding protein</fullName>
    </submittedName>
</protein>
<organism evidence="6 7">
    <name type="scientific">Actinoalloteichus caeruleus DSM 43889</name>
    <dbReference type="NCBI Taxonomy" id="1120930"/>
    <lineage>
        <taxon>Bacteria</taxon>
        <taxon>Bacillati</taxon>
        <taxon>Actinomycetota</taxon>
        <taxon>Actinomycetes</taxon>
        <taxon>Pseudonocardiales</taxon>
        <taxon>Pseudonocardiaceae</taxon>
        <taxon>Actinoalloteichus</taxon>
        <taxon>Actinoalloteichus cyanogriseus</taxon>
    </lineage>
</organism>
<name>A0ABT1JFC1_ACTCY</name>
<dbReference type="InterPro" id="IPR022435">
    <property type="entry name" value="Surface-anchored_actinobac"/>
</dbReference>
<feature type="chain" id="PRO_5045446190" evidence="5">
    <location>
        <begin position="25"/>
        <end position="515"/>
    </location>
</feature>
<evidence type="ECO:0000256" key="5">
    <source>
        <dbReference type="SAM" id="SignalP"/>
    </source>
</evidence>
<feature type="region of interest" description="Disordered" evidence="4">
    <location>
        <begin position="57"/>
        <end position="77"/>
    </location>
</feature>
<gene>
    <name evidence="6" type="ORF">G443_001464</name>
</gene>
<keyword evidence="7" id="KW-1185">Reference proteome</keyword>
<keyword evidence="1 3" id="KW-0813">Transport</keyword>
<dbReference type="InterPro" id="IPR050492">
    <property type="entry name" value="Bact_metal-bind_prot9"/>
</dbReference>
<proteinExistence type="inferred from homology"/>
<dbReference type="NCBIfam" id="TIGR03769">
    <property type="entry name" value="P_ac_wall_RPT"/>
    <property type="match status" value="1"/>
</dbReference>
<evidence type="ECO:0000256" key="2">
    <source>
        <dbReference type="ARBA" id="ARBA00022729"/>
    </source>
</evidence>
<dbReference type="InterPro" id="IPR006129">
    <property type="entry name" value="AdhesinB"/>
</dbReference>
<dbReference type="Gene3D" id="3.40.50.1980">
    <property type="entry name" value="Nitrogenase molybdenum iron protein domain"/>
    <property type="match status" value="2"/>
</dbReference>
<feature type="signal peptide" evidence="5">
    <location>
        <begin position="1"/>
        <end position="24"/>
    </location>
</feature>
<dbReference type="Proteomes" id="UP000791080">
    <property type="component" value="Unassembled WGS sequence"/>
</dbReference>
<evidence type="ECO:0000313" key="6">
    <source>
        <dbReference type="EMBL" id="MCP2331194.1"/>
    </source>
</evidence>
<dbReference type="EMBL" id="AUBJ02000001">
    <property type="protein sequence ID" value="MCP2331194.1"/>
    <property type="molecule type" value="Genomic_DNA"/>
</dbReference>
<dbReference type="NCBIfam" id="NF038134">
    <property type="entry name" value="choice_anch_M"/>
    <property type="match status" value="1"/>
</dbReference>
<evidence type="ECO:0000313" key="7">
    <source>
        <dbReference type="Proteomes" id="UP000791080"/>
    </source>
</evidence>
<dbReference type="PANTHER" id="PTHR42953">
    <property type="entry name" value="HIGH-AFFINITY ZINC UPTAKE SYSTEM PROTEIN ZNUA-RELATED"/>
    <property type="match status" value="1"/>
</dbReference>
<dbReference type="InterPro" id="IPR006128">
    <property type="entry name" value="Lipoprotein_PsaA-like"/>
</dbReference>
<keyword evidence="2 5" id="KW-0732">Signal</keyword>
<dbReference type="SUPFAM" id="SSF53807">
    <property type="entry name" value="Helical backbone' metal receptor"/>
    <property type="match status" value="1"/>
</dbReference>
<dbReference type="PRINTS" id="PR00691">
    <property type="entry name" value="ADHESINB"/>
</dbReference>
<accession>A0ABT1JFC1</accession>
<dbReference type="PRINTS" id="PR00690">
    <property type="entry name" value="ADHESNFAMILY"/>
</dbReference>
<dbReference type="NCBIfam" id="TIGR03772">
    <property type="entry name" value="anch_rpt_subst"/>
    <property type="match status" value="1"/>
</dbReference>
<evidence type="ECO:0000256" key="4">
    <source>
        <dbReference type="SAM" id="MobiDB-lite"/>
    </source>
</evidence>
<evidence type="ECO:0000256" key="1">
    <source>
        <dbReference type="ARBA" id="ARBA00022448"/>
    </source>
</evidence>
<dbReference type="Pfam" id="PF01297">
    <property type="entry name" value="ZnuA"/>
    <property type="match status" value="2"/>
</dbReference>
<dbReference type="PROSITE" id="PS51257">
    <property type="entry name" value="PROKAR_LIPOPROTEIN"/>
    <property type="match status" value="1"/>
</dbReference>
<comment type="caution">
    <text evidence="6">The sequence shown here is derived from an EMBL/GenBank/DDBJ whole genome shotgun (WGS) entry which is preliminary data.</text>
</comment>
<dbReference type="InterPro" id="IPR006127">
    <property type="entry name" value="ZnuA-like"/>
</dbReference>
<dbReference type="InterPro" id="IPR022434">
    <property type="entry name" value="ABC_LPXTG_lipo_actinobac"/>
</dbReference>
<evidence type="ECO:0000256" key="3">
    <source>
        <dbReference type="RuleBase" id="RU003512"/>
    </source>
</evidence>
<reference evidence="6 7" key="1">
    <citation type="submission" date="2022-06" db="EMBL/GenBank/DDBJ databases">
        <title>Genomic Encyclopedia of Type Strains, Phase I: the one thousand microbial genomes (KMG-I) project.</title>
        <authorList>
            <person name="Kyrpides N."/>
        </authorList>
    </citation>
    <scope>NUCLEOTIDE SEQUENCE [LARGE SCALE GENOMIC DNA]</scope>
    <source>
        <strain evidence="6 7">DSM 43889</strain>
    </source>
</reference>
<sequence length="515" mass="55079">MLVPRRAVCAVATAALLTATSACAGASGADDGELVVISTTEIIADLVANVGGDRVSSSSLVPPGGDPHSYEPTPTDAGRVTRADVAFTNHLLLEEQALIRTIDNNLPEDSLNVSLAEISESYGARVIPLVENIGLDVLWLGLRVRGDGEEHGATRSSRVELRATALEGPGDLAVYLTQTLGVPEVYYDSANGFDDTDLAVLPPAAHTHVNWAFTEPGVYRLGLEAALDTGEGAPVELGRDTFTFAVGVDPHTVEVEGDAVILDDGHTDLTVDLDTGELYAYTDSGAAGAEQLVVPAEDAVIDVPNRAREEVPGDERFSFLGEPGALVFQLPQAVLGKHVHGEIDPHLWQNVENARAYVQHIRDTLAEADPDGAGTYHERAEAYLDELGEVHDHVRRTLAEIPEENRQLITTHDAFGYLADAYDLTVAGFVVPNPAQEPSVRQVNTLTDTIRNLGVPAVFMEPNLVRRASVLTQVAEDQGVEVCTLYGDAFGEDVGSYVEMMRHNADELRRCLGGA</sequence>
<comment type="similarity">
    <text evidence="3">Belongs to the bacterial solute-binding protein 9 family.</text>
</comment>